<comment type="caution">
    <text evidence="6">The sequence shown here is derived from an EMBL/GenBank/DDBJ whole genome shotgun (WGS) entry which is preliminary data.</text>
</comment>
<feature type="domain" description="HTH iclR-type" evidence="4">
    <location>
        <begin position="6"/>
        <end position="66"/>
    </location>
</feature>
<dbReference type="InterPro" id="IPR012794">
    <property type="entry name" value="PcaR_PcaU"/>
</dbReference>
<dbReference type="SUPFAM" id="SSF46785">
    <property type="entry name" value="Winged helix' DNA-binding domain"/>
    <property type="match status" value="1"/>
</dbReference>
<feature type="domain" description="IclR-ED" evidence="5">
    <location>
        <begin position="67"/>
        <end position="247"/>
    </location>
</feature>
<evidence type="ECO:0000313" key="6">
    <source>
        <dbReference type="EMBL" id="MCP2175567.1"/>
    </source>
</evidence>
<dbReference type="PANTHER" id="PTHR30136">
    <property type="entry name" value="HELIX-TURN-HELIX TRANSCRIPTIONAL REGULATOR, ICLR FAMILY"/>
    <property type="match status" value="1"/>
</dbReference>
<dbReference type="EMBL" id="JAMTCJ010000002">
    <property type="protein sequence ID" value="MCP2175567.1"/>
    <property type="molecule type" value="Genomic_DNA"/>
</dbReference>
<dbReference type="SUPFAM" id="SSF55781">
    <property type="entry name" value="GAF domain-like"/>
    <property type="match status" value="1"/>
</dbReference>
<keyword evidence="3" id="KW-0804">Transcription</keyword>
<organism evidence="6 7">
    <name type="scientific">Williamsia maris</name>
    <dbReference type="NCBI Taxonomy" id="72806"/>
    <lineage>
        <taxon>Bacteria</taxon>
        <taxon>Bacillati</taxon>
        <taxon>Actinomycetota</taxon>
        <taxon>Actinomycetes</taxon>
        <taxon>Mycobacteriales</taxon>
        <taxon>Nocardiaceae</taxon>
        <taxon>Williamsia</taxon>
    </lineage>
</organism>
<gene>
    <name evidence="6" type="ORF">LX13_001386</name>
</gene>
<name>A0ABT1HBD4_9NOCA</name>
<evidence type="ECO:0000259" key="4">
    <source>
        <dbReference type="PROSITE" id="PS51077"/>
    </source>
</evidence>
<dbReference type="Gene3D" id="1.10.10.10">
    <property type="entry name" value="Winged helix-like DNA-binding domain superfamily/Winged helix DNA-binding domain"/>
    <property type="match status" value="1"/>
</dbReference>
<dbReference type="InterPro" id="IPR014757">
    <property type="entry name" value="Tscrpt_reg_IclR_C"/>
</dbReference>
<dbReference type="PANTHER" id="PTHR30136:SF34">
    <property type="entry name" value="TRANSCRIPTIONAL REGULATOR"/>
    <property type="match status" value="1"/>
</dbReference>
<dbReference type="Pfam" id="PF09339">
    <property type="entry name" value="HTH_IclR"/>
    <property type="match status" value="1"/>
</dbReference>
<dbReference type="PROSITE" id="PS51078">
    <property type="entry name" value="ICLR_ED"/>
    <property type="match status" value="1"/>
</dbReference>
<evidence type="ECO:0000256" key="1">
    <source>
        <dbReference type="ARBA" id="ARBA00023015"/>
    </source>
</evidence>
<dbReference type="InterPro" id="IPR005471">
    <property type="entry name" value="Tscrpt_reg_IclR_N"/>
</dbReference>
<dbReference type="Pfam" id="PF01614">
    <property type="entry name" value="IclR_C"/>
    <property type="match status" value="1"/>
</dbReference>
<dbReference type="InterPro" id="IPR029016">
    <property type="entry name" value="GAF-like_dom_sf"/>
</dbReference>
<dbReference type="NCBIfam" id="TIGR02431">
    <property type="entry name" value="pcaR_pcaU"/>
    <property type="match status" value="1"/>
</dbReference>
<evidence type="ECO:0000256" key="2">
    <source>
        <dbReference type="ARBA" id="ARBA00023125"/>
    </source>
</evidence>
<accession>A0ABT1HBD4</accession>
<keyword evidence="1" id="KW-0805">Transcription regulation</keyword>
<dbReference type="Gene3D" id="3.30.450.40">
    <property type="match status" value="1"/>
</dbReference>
<evidence type="ECO:0000259" key="5">
    <source>
        <dbReference type="PROSITE" id="PS51078"/>
    </source>
</evidence>
<keyword evidence="2" id="KW-0238">DNA-binding</keyword>
<reference evidence="6 7" key="1">
    <citation type="submission" date="2022-06" db="EMBL/GenBank/DDBJ databases">
        <title>Genomic Encyclopedia of Archaeal and Bacterial Type Strains, Phase II (KMG-II): from individual species to whole genera.</title>
        <authorList>
            <person name="Goeker M."/>
        </authorList>
    </citation>
    <scope>NUCLEOTIDE SEQUENCE [LARGE SCALE GENOMIC DNA]</scope>
    <source>
        <strain evidence="6 7">DSM 44693</strain>
    </source>
</reference>
<sequence>MADEFVQSLARGLSVITVFDAEHVSMTLTAVAARAGLSRATARRLLHTLVELGYVRFADGEFALTPQVLRLGTAYLTGLGLPEVAQPHLATLSGDVGESTSAAILDGDDIVYVARVATTHRLMRVGITVGTRFPAWATSMGRVLIAAEGADATARLTDLTLQPLTPRTLTDPADLAAEIARVGEQGWALVDEELEVGLRSIAVPLRDAADRVVAALNISMHSGGGDPLAHLDALRATAEKIRADLSMLA</sequence>
<dbReference type="SMART" id="SM00346">
    <property type="entry name" value="HTH_ICLR"/>
    <property type="match status" value="1"/>
</dbReference>
<dbReference type="Proteomes" id="UP001206895">
    <property type="component" value="Unassembled WGS sequence"/>
</dbReference>
<dbReference type="InterPro" id="IPR036390">
    <property type="entry name" value="WH_DNA-bd_sf"/>
</dbReference>
<protein>
    <submittedName>
        <fullName evidence="6">Transcriptional regulator, IclR family</fullName>
    </submittedName>
</protein>
<dbReference type="InterPro" id="IPR050707">
    <property type="entry name" value="HTH_MetabolicPath_Reg"/>
</dbReference>
<proteinExistence type="predicted"/>
<dbReference type="PROSITE" id="PS51077">
    <property type="entry name" value="HTH_ICLR"/>
    <property type="match status" value="1"/>
</dbReference>
<evidence type="ECO:0000256" key="3">
    <source>
        <dbReference type="ARBA" id="ARBA00023163"/>
    </source>
</evidence>
<evidence type="ECO:0000313" key="7">
    <source>
        <dbReference type="Proteomes" id="UP001206895"/>
    </source>
</evidence>
<dbReference type="InterPro" id="IPR036388">
    <property type="entry name" value="WH-like_DNA-bd_sf"/>
</dbReference>
<dbReference type="RefSeq" id="WP_253660621.1">
    <property type="nucleotide sequence ID" value="NZ_BAAAJQ010000001.1"/>
</dbReference>
<keyword evidence="7" id="KW-1185">Reference proteome</keyword>